<protein>
    <submittedName>
        <fullName evidence="2">PD-(D/E)XK nuclease superfamily protein</fullName>
    </submittedName>
</protein>
<gene>
    <name evidence="2" type="ORF">AMQ22_01929</name>
</gene>
<dbReference type="EMBL" id="LNGC01000143">
    <property type="protein sequence ID" value="KYC47767.1"/>
    <property type="molecule type" value="Genomic_DNA"/>
</dbReference>
<organism evidence="2 3">
    <name type="scientific">Candidatus Methanofastidiosum methylothiophilum</name>
    <dbReference type="NCBI Taxonomy" id="1705564"/>
    <lineage>
        <taxon>Archaea</taxon>
        <taxon>Methanobacteriati</taxon>
        <taxon>Methanobacteriota</taxon>
        <taxon>Stenosarchaea group</taxon>
        <taxon>Candidatus Methanofastidiosia</taxon>
        <taxon>Candidatus Methanofastidiosales</taxon>
        <taxon>Candidatus Methanofastidiosaceae</taxon>
        <taxon>Candidatus Methanofastidiosum</taxon>
    </lineage>
</organism>
<dbReference type="InterPro" id="IPR038726">
    <property type="entry name" value="PDDEXK_AddAB-type"/>
</dbReference>
<comment type="caution">
    <text evidence="2">The sequence shown here is derived from an EMBL/GenBank/DDBJ whole genome shotgun (WGS) entry which is preliminary data.</text>
</comment>
<dbReference type="SUPFAM" id="SSF52980">
    <property type="entry name" value="Restriction endonuclease-like"/>
    <property type="match status" value="1"/>
</dbReference>
<evidence type="ECO:0000259" key="1">
    <source>
        <dbReference type="Pfam" id="PF12705"/>
    </source>
</evidence>
<evidence type="ECO:0000313" key="2">
    <source>
        <dbReference type="EMBL" id="KYC47767.1"/>
    </source>
</evidence>
<proteinExistence type="predicted"/>
<dbReference type="InterPro" id="IPR011335">
    <property type="entry name" value="Restrct_endonuc-II-like"/>
</dbReference>
<dbReference type="AlphaFoldDB" id="A0A150IS07"/>
<dbReference type="Gene3D" id="3.90.320.10">
    <property type="match status" value="1"/>
</dbReference>
<dbReference type="Proteomes" id="UP000075398">
    <property type="component" value="Unassembled WGS sequence"/>
</dbReference>
<name>A0A150IS07_9EURY</name>
<feature type="domain" description="PD-(D/E)XK endonuclease-like" evidence="1">
    <location>
        <begin position="2"/>
        <end position="221"/>
    </location>
</feature>
<sequence length="223" mass="25951">MRLSKSSIQTYLSCPKAYILHKEYGDSSKKLIEEGQSIDSRIGLEIHRLIETYRDDLSYWENVEAVSSCLRDDGISKDKLNKFITCAKNFLNYKQYVGRDDLIEYPFEVEINGIEFIGRFDRVHDDIIIDWKTSKVPNNIDNDIQCIIYEQVYKKIFKKQPRVILVSLLQDKEVAFQHTKFSSIFFSDIVPYVYNGIKENNFPRTGAFNGACYLCAYQAECGL</sequence>
<accession>A0A150IS07</accession>
<reference evidence="2 3" key="1">
    <citation type="journal article" date="2016" name="ISME J.">
        <title>Chasing the elusive Euryarchaeota class WSA2: genomes reveal a uniquely fastidious methyl-reducing methanogen.</title>
        <authorList>
            <person name="Nobu M.K."/>
            <person name="Narihiro T."/>
            <person name="Kuroda K."/>
            <person name="Mei R."/>
            <person name="Liu W.T."/>
        </authorList>
    </citation>
    <scope>NUCLEOTIDE SEQUENCE [LARGE SCALE GENOMIC DNA]</scope>
    <source>
        <strain evidence="2">U1lsi0528_Bin055</strain>
    </source>
</reference>
<dbReference type="Pfam" id="PF12705">
    <property type="entry name" value="PDDEXK_1"/>
    <property type="match status" value="1"/>
</dbReference>
<evidence type="ECO:0000313" key="3">
    <source>
        <dbReference type="Proteomes" id="UP000075398"/>
    </source>
</evidence>
<dbReference type="InterPro" id="IPR011604">
    <property type="entry name" value="PDDEXK-like_dom_sf"/>
</dbReference>